<comment type="caution">
    <text evidence="6">The sequence shown here is derived from an EMBL/GenBank/DDBJ whole genome shotgun (WGS) entry which is preliminary data.</text>
</comment>
<sequence length="323" mass="35027">MSALNAPLAAGLVAVASGALAYVFLMPLLSGERRAEQRRKALGQSRAVLAERGAAANRREQVAKSLKELEAKKDKTKVTLELRIARAGLDWSRRKYQVVSAVTAVVVALAAFLVSHNVIVALLGLFAGGFGLPAWMLKWRQKRRVAAFVEELPNAMDVVVRGLRSGIPLGDCLRMISREAKEPLRSEFRVAMEAQAMGLPMSDAILRMYERVPVTEVNFFSIVIGIQQKAGGNLSEALSNLSRVLRERKKMAGKIQAMSMEAKVSAGIIGALPFLIGGGTYLSSPDYTSLLWTTSVGKIALVISGLWMLAGILVMKKMISFDV</sequence>
<accession>A0A514KNB0</accession>
<dbReference type="Gene3D" id="1.20.81.30">
    <property type="entry name" value="Type II secretion system (T2SS), domain F"/>
    <property type="match status" value="1"/>
</dbReference>
<dbReference type="RefSeq" id="WP_141951502.1">
    <property type="nucleotide sequence ID" value="NZ_CP039546.1"/>
</dbReference>
<evidence type="ECO:0000313" key="7">
    <source>
        <dbReference type="Proteomes" id="UP000469949"/>
    </source>
</evidence>
<proteinExistence type="predicted"/>
<evidence type="ECO:0000256" key="4">
    <source>
        <dbReference type="ARBA" id="ARBA00022989"/>
    </source>
</evidence>
<evidence type="ECO:0000313" key="6">
    <source>
        <dbReference type="EMBL" id="KAB7784430.1"/>
    </source>
</evidence>
<evidence type="ECO:0000256" key="5">
    <source>
        <dbReference type="ARBA" id="ARBA00023136"/>
    </source>
</evidence>
<keyword evidence="5" id="KW-0472">Membrane</keyword>
<comment type="subcellular location">
    <subcellularLocation>
        <location evidence="1">Cell membrane</location>
        <topology evidence="1">Multi-pass membrane protein</topology>
    </subcellularLocation>
</comment>
<keyword evidence="3" id="KW-0812">Transmembrane</keyword>
<keyword evidence="2" id="KW-1003">Cell membrane</keyword>
<dbReference type="InterPro" id="IPR042094">
    <property type="entry name" value="T2SS_GspF_sf"/>
</dbReference>
<dbReference type="PANTHER" id="PTHR35007:SF1">
    <property type="entry name" value="PILUS ASSEMBLY PROTEIN"/>
    <property type="match status" value="1"/>
</dbReference>
<gene>
    <name evidence="6" type="ORF">F8B43_2463</name>
</gene>
<dbReference type="Pfam" id="PF00482">
    <property type="entry name" value="T2SSF"/>
    <property type="match status" value="1"/>
</dbReference>
<evidence type="ECO:0000256" key="2">
    <source>
        <dbReference type="ARBA" id="ARBA00022475"/>
    </source>
</evidence>
<evidence type="ECO:0000256" key="1">
    <source>
        <dbReference type="ARBA" id="ARBA00004651"/>
    </source>
</evidence>
<keyword evidence="4" id="KW-1133">Transmembrane helix</keyword>
<dbReference type="PANTHER" id="PTHR35007">
    <property type="entry name" value="INTEGRAL MEMBRANE PROTEIN-RELATED"/>
    <property type="match status" value="1"/>
</dbReference>
<reference evidence="6 7" key="1">
    <citation type="submission" date="2019-10" db="EMBL/GenBank/DDBJ databases">
        <title>Draft Genome Sequence of the Caffeine Degrading Methylotroph Methylorubrum populi PINKEL.</title>
        <authorList>
            <person name="Dawson S.C."/>
            <person name="Zhang X."/>
            <person name="Wright M.E."/>
            <person name="Sharma G."/>
            <person name="Langner J.T."/>
            <person name="Ditty J.L."/>
            <person name="Subuyuj G.A."/>
        </authorList>
    </citation>
    <scope>NUCLEOTIDE SEQUENCE [LARGE SCALE GENOMIC DNA]</scope>
    <source>
        <strain evidence="6 7">Pinkel</strain>
    </source>
</reference>
<name>A0A514KNB0_9HYPH</name>
<protein>
    <submittedName>
        <fullName evidence="6">Flp pilus assembly protein TadB</fullName>
    </submittedName>
</protein>
<dbReference type="GO" id="GO:0005886">
    <property type="term" value="C:plasma membrane"/>
    <property type="evidence" value="ECO:0007669"/>
    <property type="project" value="UniProtKB-SubCell"/>
</dbReference>
<evidence type="ECO:0000256" key="3">
    <source>
        <dbReference type="ARBA" id="ARBA00022692"/>
    </source>
</evidence>
<dbReference type="Proteomes" id="UP000469949">
    <property type="component" value="Unassembled WGS sequence"/>
</dbReference>
<dbReference type="AlphaFoldDB" id="A0A514KNB0"/>
<organism evidence="6 7">
    <name type="scientific">Methylorubrum populi</name>
    <dbReference type="NCBI Taxonomy" id="223967"/>
    <lineage>
        <taxon>Bacteria</taxon>
        <taxon>Pseudomonadati</taxon>
        <taxon>Pseudomonadota</taxon>
        <taxon>Alphaproteobacteria</taxon>
        <taxon>Hyphomicrobiales</taxon>
        <taxon>Methylobacteriaceae</taxon>
        <taxon>Methylorubrum</taxon>
    </lineage>
</organism>
<dbReference type="EMBL" id="WEKV01000010">
    <property type="protein sequence ID" value="KAB7784430.1"/>
    <property type="molecule type" value="Genomic_DNA"/>
</dbReference>
<dbReference type="InterPro" id="IPR018076">
    <property type="entry name" value="T2SS_GspF_dom"/>
</dbReference>